<dbReference type="OrthoDB" id="205469at2157"/>
<keyword evidence="3" id="KW-1185">Reference proteome</keyword>
<reference evidence="2 3" key="1">
    <citation type="submission" date="2018-06" db="EMBL/GenBank/DDBJ databases">
        <title>Natronomonas sp. F16-60 a new haloarchaeon isolated from a solar saltern of Isla Cristina, Huelva, Spain.</title>
        <authorList>
            <person name="Duran-Viseras A."/>
            <person name="Sanchez-Porro C."/>
            <person name="Ventosa A."/>
        </authorList>
    </citation>
    <scope>NUCLEOTIDE SEQUENCE [LARGE SCALE GENOMIC DNA]</scope>
    <source>
        <strain evidence="2 3">F16-60</strain>
    </source>
</reference>
<evidence type="ECO:0000313" key="2">
    <source>
        <dbReference type="EMBL" id="TSD08777.1"/>
    </source>
</evidence>
<dbReference type="AlphaFoldDB" id="A0A554MUH7"/>
<organism evidence="2 3">
    <name type="scientific">Haloglomus irregulare</name>
    <dbReference type="NCBI Taxonomy" id="2234134"/>
    <lineage>
        <taxon>Archaea</taxon>
        <taxon>Methanobacteriati</taxon>
        <taxon>Methanobacteriota</taxon>
        <taxon>Stenosarchaea group</taxon>
        <taxon>Halobacteria</taxon>
        <taxon>Halobacteriales</taxon>
        <taxon>Natronomonadaceae</taxon>
        <taxon>Haloglomus</taxon>
    </lineage>
</organism>
<accession>A0A554MUH7</accession>
<comment type="caution">
    <text evidence="2">The sequence shown here is derived from an EMBL/GenBank/DDBJ whole genome shotgun (WGS) entry which is preliminary data.</text>
</comment>
<evidence type="ECO:0000313" key="3">
    <source>
        <dbReference type="Proteomes" id="UP000319894"/>
    </source>
</evidence>
<dbReference type="RefSeq" id="WP_144263548.1">
    <property type="nucleotide sequence ID" value="NZ_QMDX01000026.1"/>
</dbReference>
<dbReference type="InParanoid" id="A0A554MUH7"/>
<dbReference type="EMBL" id="QMDX01000026">
    <property type="protein sequence ID" value="TSD08777.1"/>
    <property type="molecule type" value="Genomic_DNA"/>
</dbReference>
<feature type="compositionally biased region" description="Low complexity" evidence="1">
    <location>
        <begin position="16"/>
        <end position="33"/>
    </location>
</feature>
<sequence>MAALSGCGDRSGGGTDESTPTATDTTASATRTAGDPAADASTSADGPTPAVAEVEFDASLAESAEECGLTCRRMSYSITNRGAGTAEDVMVGVSVSTGGEQVYETTQSVGDIGARDRRTGITADVDPGLGGGRKIRDNDGRVTVVLVPRAAGGVGTAVGFERRTDT</sequence>
<gene>
    <name evidence="2" type="ORF">DP107_18310</name>
</gene>
<dbReference type="Proteomes" id="UP000319894">
    <property type="component" value="Unassembled WGS sequence"/>
</dbReference>
<evidence type="ECO:0000256" key="1">
    <source>
        <dbReference type="SAM" id="MobiDB-lite"/>
    </source>
</evidence>
<protein>
    <submittedName>
        <fullName evidence="2">Uncharacterized protein</fullName>
    </submittedName>
</protein>
<name>A0A554MUH7_9EURY</name>
<proteinExistence type="predicted"/>
<feature type="region of interest" description="Disordered" evidence="1">
    <location>
        <begin position="1"/>
        <end position="48"/>
    </location>
</feature>